<dbReference type="PANTHER" id="PTHR32305:SF15">
    <property type="entry name" value="PROTEIN RHSA-RELATED"/>
    <property type="match status" value="1"/>
</dbReference>
<dbReference type="Pfam" id="PF12256">
    <property type="entry name" value="TcdB_toxin_midN"/>
    <property type="match status" value="1"/>
</dbReference>
<keyword evidence="7" id="KW-1185">Reference proteome</keyword>
<evidence type="ECO:0000313" key="7">
    <source>
        <dbReference type="Proteomes" id="UP000019486"/>
    </source>
</evidence>
<dbReference type="InterPro" id="IPR056823">
    <property type="entry name" value="TEN-like_YD-shell"/>
</dbReference>
<evidence type="ECO:0000313" key="6">
    <source>
        <dbReference type="EMBL" id="EWY36283.1"/>
    </source>
</evidence>
<dbReference type="InterPro" id="IPR006530">
    <property type="entry name" value="YD"/>
</dbReference>
<dbReference type="EMBL" id="AVFL01000047">
    <property type="protein sequence ID" value="EWY36283.1"/>
    <property type="molecule type" value="Genomic_DNA"/>
</dbReference>
<evidence type="ECO:0000256" key="3">
    <source>
        <dbReference type="SAM" id="SignalP"/>
    </source>
</evidence>
<feature type="region of interest" description="Disordered" evidence="2">
    <location>
        <begin position="1061"/>
        <end position="1084"/>
    </location>
</feature>
<proteinExistence type="predicted"/>
<dbReference type="InterPro" id="IPR031325">
    <property type="entry name" value="RHS_repeat"/>
</dbReference>
<evidence type="ECO:0000256" key="2">
    <source>
        <dbReference type="SAM" id="MobiDB-lite"/>
    </source>
</evidence>
<protein>
    <submittedName>
        <fullName evidence="6">Uncharacterized protein</fullName>
    </submittedName>
</protein>
<sequence>MKLFFNTVLLTFLIIGTAAARFAAADPLMPSANGAGLFGEGKSTGAGGSRGNFDHAYPFELPLARGDVGPTLELSYSSAFRNDGDAGYGWFLSLPVIEQRPLSGWPSGKGVRGGGAATLERYAYGGRPLVEVCSGGPSVTLDVPSCSAIGETIPSWASGWRHFRLENEGSFERFFLSSNTRTWRVQVKDGPMLEFGEPLTEPGLASGALELDGPVPVRWRLVREIDQRHSANLAVYTWRRMGKRGLHFLTDVHDTPRIGGVPELETFANHVQLDWEAPPFPIAAYARVDQAMPDLRLSRVGVSSATMDATGQREILRIYRLSYLEARGFPFDPATQAPLFGHSFLASVRMEGNCGHREALGGGIPFGADCAALPPTTFHYEGTVYGSTGFLSEIKGGPQDLAQDRKVLPYLSSAAIIDFDRDGLPDVVQSWENEAECFFKPGAVFLSVEDGPQGLKSGLVCIWPNGQSQFIRSARFMTGLRNIGPNAVIPKFQHVCLDAGDGEPGSLAGLIRPKSGKPPLIASFLGSRGAPTVIGLYGDGSSIWAAGEARFRPIRAEPIRPHPAFCDSPTTSEGWRWQLGSWDIRAWPTAYLGPPFHEQASPPAWYVDIDGDGLADSLSADGPTIDRFYRLSTPSFTRRLGRGEDGRPGGGTGPAQIPFSSPGGTSIVPRHDAPSGVRFFYEDMNADGIVDLVRFGPNGQPRIRPGDGRGGFACADRFDAHPCANGEIIAQAGSGPLPWHSDGGDWDGREERFVHDVTGDGLADIISYRMDPGDTTWSGYVRLWVNVDGRTFHCVDPTNAVPCAVGRLVDHQHGTTTLPSHRTTFADMDANGTDDLVVLTGGGTLTMPFIPTPSPKSRGNGPRPGLLIGIDNGLGAVTKIDYETIPALMRKAEEDGRPWATRVPSIEPVVTRVRTHDQSQANGVGPYAFDRTVEITYRDPAFDPWLGRFMGFRKVSERMGGTAAITERTYWFGPCQKEAIDEACVTGSEGEPDGALVARLVRVDVRQPGVEGRSEERWLSSTEFHYAVDTLFDGLRPVRHAYVAAIQEHHFDPDRPVQRRAARQAGERGGGDTIEPSPIQDKPAPVTTEIQADRHGNVAKVEFRGRQPEGFDRTLNRLPSLDPVSVSWAGSDTGMNLPEAHRCDFEIWRCYIDLSLVTSEKPNDGPYQILRRHRYGYDRQGDLASIDGFLLTGHSSVVRTHPAGLAVAPVPAETSKAPGWIRLLTNEYDPATGSLVRSRLATSGPCTSFVLDAAYGMLPALLRAHEAGCGPVLRESSVTYHRGFGTATHAVSPSGAVSEMRLDHFGRTAEILLPDPDAPFNLVTAATYRYFDGGPANWSRRDRHVGQGAVVTSYQARNGLGEPILSISQDDSGWIFEGWTERDAAGRPEFGRGPYHVTGNPEAILANAGLPPIPAGIASAWIRYDAFGRVETIHRGNDLLGRYTYKPFEVEFRDVLQLAPGGKGRMVWQLDGHGNPKAEIVETTQPSDGIRTWFERAPTGEIVSTLRRPLDGDRPDVVRTFEYDSLGRLVTQTEPNTGTTRYAWDDLGRVVGYTDARRCGANIYRDVLGRVVGVDLSPCEPHHEAYTPPDVSNGMGLEQFYQYDAYEPGQLSNDPSFLDDPAFAIGHLVSVRDRGAFTLTNYDVRGFPRLIRRQVAAPRGLGAAYSYAPRVYATRSDFDLAGRLTRRTLGAAHRDLMVAGQSEERYAWTAQDRVRHVDSSYGPLVRGITWGADGLVEGITYFDAAGTQAQLDRDDKRRLTGYSVTRSSPALWNAPGPGYAKPGPDTTQLEILRLIFGYDPIDNPVMIEDLSVSSWPKGAKPVRRRDVAYDGRYRVSKILSEYATPSKNDTWSSPFGPELQLGDSGPIPLLDPGLRVRRQEFDNDWLGNLTLVDADLQVPFDLWLGRIDYGAGASSPHRMVSGGPARAWHDAAGNMVALGVDREAACLSLANRGCSLWFVYDYDEAGELVRARRWDVLGSLPAELSPSSPPTGDPAWDLSFAYTAGNRVLKSAKGPGGIARHTLEPFDTLRIGPVEFLASGDYDDNPEQVRLRIGTLAALHTGGLGGSAEAFLSRGNLPTPQGSPPFKVFLRIGDRLGSTAAMMDKATGEVVERRTYDAYGAVEADYRPGRWGRFRDDRGFSGAEEDIEIGLVRLGARYLHTRLGRWLTADPLAVHGRAADHNPYSYVDGALFSAIDPSGLQGVPVETAPPPIKEDYVLVRGEPRKKPHSSKDPPDPKVHVNTRNLVKQLWKQIVVDTAKMVIQKPFNPALPHEIADPILDFYTPNIEEEEGDISEWVAFGASLLIPGPGETKLLNMGVRSLEQAAVHFGPRVAENAITRAE</sequence>
<feature type="chain" id="PRO_5004923264" evidence="3">
    <location>
        <begin position="24"/>
        <end position="2341"/>
    </location>
</feature>
<feature type="domain" description="Teneurin-like YD-shell" evidence="5">
    <location>
        <begin position="2087"/>
        <end position="2170"/>
    </location>
</feature>
<accession>W9GXS8</accession>
<dbReference type="Pfam" id="PF05593">
    <property type="entry name" value="RHS_repeat"/>
    <property type="match status" value="1"/>
</dbReference>
<dbReference type="InterPro" id="IPR050708">
    <property type="entry name" value="T6SS_VgrG/RHS"/>
</dbReference>
<keyword evidence="3" id="KW-0732">Signal</keyword>
<feature type="region of interest" description="Disordered" evidence="2">
    <location>
        <begin position="637"/>
        <end position="667"/>
    </location>
</feature>
<dbReference type="Pfam" id="PF25023">
    <property type="entry name" value="TEN_YD-shell"/>
    <property type="match status" value="1"/>
</dbReference>
<evidence type="ECO:0000259" key="5">
    <source>
        <dbReference type="Pfam" id="PF25023"/>
    </source>
</evidence>
<dbReference type="InterPro" id="IPR022045">
    <property type="entry name" value="TcdB_toxin_mid/N"/>
</dbReference>
<dbReference type="PANTHER" id="PTHR32305">
    <property type="match status" value="1"/>
</dbReference>
<keyword evidence="1" id="KW-0677">Repeat</keyword>
<feature type="signal peptide" evidence="3">
    <location>
        <begin position="1"/>
        <end position="23"/>
    </location>
</feature>
<gene>
    <name evidence="6" type="ORF">N825_28850</name>
</gene>
<evidence type="ECO:0000259" key="4">
    <source>
        <dbReference type="Pfam" id="PF12256"/>
    </source>
</evidence>
<organism evidence="6 7">
    <name type="scientific">Skermanella stibiiresistens SB22</name>
    <dbReference type="NCBI Taxonomy" id="1385369"/>
    <lineage>
        <taxon>Bacteria</taxon>
        <taxon>Pseudomonadati</taxon>
        <taxon>Pseudomonadota</taxon>
        <taxon>Alphaproteobacteria</taxon>
        <taxon>Rhodospirillales</taxon>
        <taxon>Azospirillaceae</taxon>
        <taxon>Skermanella</taxon>
    </lineage>
</organism>
<dbReference type="Gene3D" id="2.180.10.10">
    <property type="entry name" value="RHS repeat-associated core"/>
    <property type="match status" value="2"/>
</dbReference>
<feature type="domain" description="Insecticide toxin TcdB middle/N-terminal" evidence="4">
    <location>
        <begin position="816"/>
        <end position="958"/>
    </location>
</feature>
<name>W9GXS8_9PROT</name>
<dbReference type="SUPFAM" id="SSF69318">
    <property type="entry name" value="Integrin alpha N-terminal domain"/>
    <property type="match status" value="1"/>
</dbReference>
<reference evidence="6 7" key="1">
    <citation type="submission" date="2013-08" db="EMBL/GenBank/DDBJ databases">
        <title>The genome sequence of Skermanella stibiiresistens.</title>
        <authorList>
            <person name="Zhu W."/>
            <person name="Wang G."/>
        </authorList>
    </citation>
    <scope>NUCLEOTIDE SEQUENCE [LARGE SCALE GENOMIC DNA]</scope>
    <source>
        <strain evidence="6 7">SB22</strain>
    </source>
</reference>
<dbReference type="STRING" id="1385369.N825_28850"/>
<dbReference type="NCBIfam" id="TIGR01643">
    <property type="entry name" value="YD_repeat_2x"/>
    <property type="match status" value="1"/>
</dbReference>
<dbReference type="InterPro" id="IPR028994">
    <property type="entry name" value="Integrin_alpha_N"/>
</dbReference>
<dbReference type="InterPro" id="IPR022385">
    <property type="entry name" value="Rhs_assc_core"/>
</dbReference>
<evidence type="ECO:0000256" key="1">
    <source>
        <dbReference type="ARBA" id="ARBA00022737"/>
    </source>
</evidence>
<dbReference type="NCBIfam" id="TIGR03696">
    <property type="entry name" value="Rhs_assc_core"/>
    <property type="match status" value="1"/>
</dbReference>
<dbReference type="Proteomes" id="UP000019486">
    <property type="component" value="Unassembled WGS sequence"/>
</dbReference>
<comment type="caution">
    <text evidence="6">The sequence shown here is derived from an EMBL/GenBank/DDBJ whole genome shotgun (WGS) entry which is preliminary data.</text>
</comment>